<protein>
    <submittedName>
        <fullName evidence="2">Uncharacterized protein</fullName>
    </submittedName>
</protein>
<organism evidence="2">
    <name type="scientific">Schistosoma curassoni</name>
    <dbReference type="NCBI Taxonomy" id="6186"/>
    <lineage>
        <taxon>Eukaryota</taxon>
        <taxon>Metazoa</taxon>
        <taxon>Spiralia</taxon>
        <taxon>Lophotrochozoa</taxon>
        <taxon>Platyhelminthes</taxon>
        <taxon>Trematoda</taxon>
        <taxon>Digenea</taxon>
        <taxon>Strigeidida</taxon>
        <taxon>Schistosomatoidea</taxon>
        <taxon>Schistosomatidae</taxon>
        <taxon>Schistosoma</taxon>
    </lineage>
</organism>
<keyword evidence="1" id="KW-1133">Transmembrane helix</keyword>
<feature type="transmembrane region" description="Helical" evidence="1">
    <location>
        <begin position="56"/>
        <end position="76"/>
    </location>
</feature>
<evidence type="ECO:0000313" key="2">
    <source>
        <dbReference type="WBParaSite" id="SCUD_0000854401-mRNA-1"/>
    </source>
</evidence>
<accession>A0A183K0N3</accession>
<keyword evidence="1" id="KW-0472">Membrane</keyword>
<evidence type="ECO:0000256" key="1">
    <source>
        <dbReference type="SAM" id="Phobius"/>
    </source>
</evidence>
<dbReference type="WBParaSite" id="SCUD_0000854401-mRNA-1">
    <property type="protein sequence ID" value="SCUD_0000854401-mRNA-1"/>
    <property type="gene ID" value="SCUD_0000854401"/>
</dbReference>
<sequence>MSVTSVNVEQCQSKIILSMINASNFNQCNPINLFSNLFILTFNIFRLMIKFRFMNFLVGILVLVLIVVIVILLVVIGPDNVV</sequence>
<reference evidence="2" key="1">
    <citation type="submission" date="2016-06" db="UniProtKB">
        <authorList>
            <consortium name="WormBaseParasite"/>
        </authorList>
    </citation>
    <scope>IDENTIFICATION</scope>
</reference>
<name>A0A183K0N3_9TREM</name>
<keyword evidence="1" id="KW-0812">Transmembrane</keyword>
<dbReference type="AlphaFoldDB" id="A0A183K0N3"/>
<proteinExistence type="predicted"/>